<dbReference type="SUPFAM" id="SSF53271">
    <property type="entry name" value="PRTase-like"/>
    <property type="match status" value="1"/>
</dbReference>
<comment type="similarity">
    <text evidence="1">Belongs to the ComF/GntX family.</text>
</comment>
<dbReference type="OrthoDB" id="9779910at2"/>
<dbReference type="Proteomes" id="UP000191153">
    <property type="component" value="Unassembled WGS sequence"/>
</dbReference>
<dbReference type="AlphaFoldDB" id="A0A1T4L163"/>
<dbReference type="Pfam" id="PF00156">
    <property type="entry name" value="Pribosyltran"/>
    <property type="match status" value="1"/>
</dbReference>
<accession>A0A1T4L163</accession>
<dbReference type="PANTHER" id="PTHR47505:SF1">
    <property type="entry name" value="DNA UTILIZATION PROTEIN YHGH"/>
    <property type="match status" value="1"/>
</dbReference>
<gene>
    <name evidence="3" type="ORF">SAMN02745174_00707</name>
</gene>
<dbReference type="InterPro" id="IPR000836">
    <property type="entry name" value="PRTase_dom"/>
</dbReference>
<name>A0A1T4L163_9FUSO</name>
<keyword evidence="4" id="KW-1185">Reference proteome</keyword>
<dbReference type="PANTHER" id="PTHR47505">
    <property type="entry name" value="DNA UTILIZATION PROTEIN YHGH"/>
    <property type="match status" value="1"/>
</dbReference>
<reference evidence="3 4" key="1">
    <citation type="submission" date="2017-02" db="EMBL/GenBank/DDBJ databases">
        <authorList>
            <person name="Peterson S.W."/>
        </authorList>
    </citation>
    <scope>NUCLEOTIDE SEQUENCE [LARGE SCALE GENOMIC DNA]</scope>
    <source>
        <strain evidence="3 4">ATCC 700028</strain>
    </source>
</reference>
<evidence type="ECO:0000313" key="4">
    <source>
        <dbReference type="Proteomes" id="UP000191153"/>
    </source>
</evidence>
<dbReference type="InterPro" id="IPR029057">
    <property type="entry name" value="PRTase-like"/>
</dbReference>
<proteinExistence type="inferred from homology"/>
<organism evidence="3 4">
    <name type="scientific">Cetobacterium ceti</name>
    <dbReference type="NCBI Taxonomy" id="180163"/>
    <lineage>
        <taxon>Bacteria</taxon>
        <taxon>Fusobacteriati</taxon>
        <taxon>Fusobacteriota</taxon>
        <taxon>Fusobacteriia</taxon>
        <taxon>Fusobacteriales</taxon>
        <taxon>Fusobacteriaceae</taxon>
        <taxon>Cetobacterium</taxon>
    </lineage>
</organism>
<dbReference type="EMBL" id="FUWX01000005">
    <property type="protein sequence ID" value="SJZ48331.1"/>
    <property type="molecule type" value="Genomic_DNA"/>
</dbReference>
<dbReference type="RefSeq" id="WP_078693239.1">
    <property type="nucleotide sequence ID" value="NZ_FUWX01000005.1"/>
</dbReference>
<evidence type="ECO:0000256" key="1">
    <source>
        <dbReference type="ARBA" id="ARBA00008007"/>
    </source>
</evidence>
<dbReference type="Gene3D" id="3.40.50.2020">
    <property type="match status" value="1"/>
</dbReference>
<evidence type="ECO:0000313" key="3">
    <source>
        <dbReference type="EMBL" id="SJZ48331.1"/>
    </source>
</evidence>
<dbReference type="CDD" id="cd06223">
    <property type="entry name" value="PRTases_typeI"/>
    <property type="match status" value="1"/>
</dbReference>
<feature type="domain" description="Phosphoribosyltransferase" evidence="2">
    <location>
        <begin position="161"/>
        <end position="198"/>
    </location>
</feature>
<dbReference type="InterPro" id="IPR051910">
    <property type="entry name" value="ComF/GntX_DNA_util-trans"/>
</dbReference>
<sequence>MKRNLSRNIKRILFDEKCSLCGKILKYEDKDYICLQCYKNLLEMGEIKKQGDLYYLYYYDDIKKVIWDFKFKNRRYLGNVIGEILKRKIIFLRNNLEVDYIIPIPISEKRKLERGFNQVEEILKEASVEYLEIKRIKNTKPMYSLKTIEKREENLRESFYIPQNIEDKVILVVDDIVTTGSTFSEIERELKKKKPKKIFYFSLTMVKKYLKKIKDYGV</sequence>
<dbReference type="STRING" id="180163.SAMN02745174_00707"/>
<protein>
    <submittedName>
        <fullName evidence="3">Competence protein ComFC</fullName>
    </submittedName>
</protein>
<evidence type="ECO:0000259" key="2">
    <source>
        <dbReference type="Pfam" id="PF00156"/>
    </source>
</evidence>